<dbReference type="EMBL" id="QPIE01000008">
    <property type="protein sequence ID" value="RCU42134.1"/>
    <property type="molecule type" value="Genomic_DNA"/>
</dbReference>
<keyword evidence="1" id="KW-0812">Transmembrane</keyword>
<keyword evidence="3" id="KW-1185">Reference proteome</keyword>
<dbReference type="AlphaFoldDB" id="A0A368MXI6"/>
<keyword evidence="1" id="KW-0472">Membrane</keyword>
<proteinExistence type="predicted"/>
<gene>
    <name evidence="2" type="ORF">DQ356_10670</name>
</gene>
<dbReference type="RefSeq" id="WP_114304491.1">
    <property type="nucleotide sequence ID" value="NZ_QPIE01000008.1"/>
</dbReference>
<dbReference type="Proteomes" id="UP000252172">
    <property type="component" value="Unassembled WGS sequence"/>
</dbReference>
<name>A0A368MXI6_9FLAO</name>
<comment type="caution">
    <text evidence="2">The sequence shown here is derived from an EMBL/GenBank/DDBJ whole genome shotgun (WGS) entry which is preliminary data.</text>
</comment>
<accession>A0A368MXI6</accession>
<evidence type="ECO:0000313" key="3">
    <source>
        <dbReference type="Proteomes" id="UP000252172"/>
    </source>
</evidence>
<organism evidence="2 3">
    <name type="scientific">Chryseobacterium lacus</name>
    <dbReference type="NCBI Taxonomy" id="2058346"/>
    <lineage>
        <taxon>Bacteria</taxon>
        <taxon>Pseudomonadati</taxon>
        <taxon>Bacteroidota</taxon>
        <taxon>Flavobacteriia</taxon>
        <taxon>Flavobacteriales</taxon>
        <taxon>Weeksellaceae</taxon>
        <taxon>Chryseobacterium group</taxon>
        <taxon>Chryseobacterium</taxon>
    </lineage>
</organism>
<feature type="transmembrane region" description="Helical" evidence="1">
    <location>
        <begin position="46"/>
        <end position="62"/>
    </location>
</feature>
<feature type="transmembrane region" description="Helical" evidence="1">
    <location>
        <begin position="7"/>
        <end position="26"/>
    </location>
</feature>
<sequence>MKSKNIKWLSLILLYLVTSFIFFLVYQAEDRRNGVEEPLSTSIPKALFMGLCVFGYDLYLFLKKFFKRKNNETKIE</sequence>
<reference evidence="2 3" key="1">
    <citation type="submission" date="2018-07" db="EMBL/GenBank/DDBJ databases">
        <title>Chryseobacterium lacus sp. nov., isolated from lake water.</title>
        <authorList>
            <person name="Li C.-M."/>
        </authorList>
    </citation>
    <scope>NUCLEOTIDE SEQUENCE [LARGE SCALE GENOMIC DNA]</scope>
    <source>
        <strain evidence="2 3">YLOS41</strain>
    </source>
</reference>
<protein>
    <submittedName>
        <fullName evidence="2">Uncharacterized protein</fullName>
    </submittedName>
</protein>
<keyword evidence="1" id="KW-1133">Transmembrane helix</keyword>
<evidence type="ECO:0000313" key="2">
    <source>
        <dbReference type="EMBL" id="RCU42134.1"/>
    </source>
</evidence>
<evidence type="ECO:0000256" key="1">
    <source>
        <dbReference type="SAM" id="Phobius"/>
    </source>
</evidence>